<gene>
    <name evidence="1" type="primary">hxlB</name>
    <name evidence="1" type="ORF">ACI1P1_28305</name>
</gene>
<reference evidence="1" key="1">
    <citation type="submission" date="2024-12" db="EMBL/GenBank/DDBJ databases">
        <authorList>
            <person name="Wu N."/>
        </authorList>
    </citation>
    <scope>NUCLEOTIDE SEQUENCE</scope>
    <source>
        <strain evidence="1">P15</strain>
    </source>
</reference>
<organism evidence="1 2">
    <name type="scientific">Paenibacillus mesotrionivorans</name>
    <dbReference type="NCBI Taxonomy" id="3160968"/>
    <lineage>
        <taxon>Bacteria</taxon>
        <taxon>Bacillati</taxon>
        <taxon>Bacillota</taxon>
        <taxon>Bacilli</taxon>
        <taxon>Bacillales</taxon>
        <taxon>Paenibacillaceae</taxon>
        <taxon>Paenibacillus</taxon>
    </lineage>
</organism>
<evidence type="ECO:0000313" key="1">
    <source>
        <dbReference type="EMBL" id="MFM9332204.1"/>
    </source>
</evidence>
<dbReference type="Proteomes" id="UP001631969">
    <property type="component" value="Unassembled WGS sequence"/>
</dbReference>
<comment type="caution">
    <text evidence="1">The sequence shown here is derived from an EMBL/GenBank/DDBJ whole genome shotgun (WGS) entry which is preliminary data.</text>
</comment>
<proteinExistence type="predicted"/>
<sequence>MRGRQYAAHILKELELTLSQLDNVDMQAMAEQILQSEKIFVAGAGRSGLMGKAFTMRLMQMGLHAYTAGETVTPGIGPKDMLLLCSGSGETGSLLLMAKKAASVGARIGLVTIKPQSSIGQLAGVTVRIPASVKEDTASSRAAFTIQPMGSLFEQGLLLGLDTLVLLLMDKKGVSGSDMFSRHANLE</sequence>
<protein>
    <submittedName>
        <fullName evidence="1">6-phospho-3-hexuloisomerase</fullName>
        <ecNumber evidence="1">5.3.1.27</ecNumber>
    </submittedName>
</protein>
<keyword evidence="2" id="KW-1185">Reference proteome</keyword>
<dbReference type="EMBL" id="JBJURJ010000027">
    <property type="protein sequence ID" value="MFM9332204.1"/>
    <property type="molecule type" value="Genomic_DNA"/>
</dbReference>
<name>A0ACC7P9D6_9BACL</name>
<dbReference type="EC" id="5.3.1.27" evidence="1"/>
<evidence type="ECO:0000313" key="2">
    <source>
        <dbReference type="Proteomes" id="UP001631969"/>
    </source>
</evidence>
<keyword evidence="1" id="KW-0413">Isomerase</keyword>
<accession>A0ACC7P9D6</accession>